<keyword evidence="2" id="KW-0472">Membrane</keyword>
<keyword evidence="2" id="KW-0812">Transmembrane</keyword>
<dbReference type="AlphaFoldDB" id="A0AAW1QMF6"/>
<evidence type="ECO:0000256" key="2">
    <source>
        <dbReference type="SAM" id="Phobius"/>
    </source>
</evidence>
<protein>
    <submittedName>
        <fullName evidence="3">Uncharacterized protein</fullName>
    </submittedName>
</protein>
<feature type="transmembrane region" description="Helical" evidence="2">
    <location>
        <begin position="54"/>
        <end position="74"/>
    </location>
</feature>
<keyword evidence="4" id="KW-1185">Reference proteome</keyword>
<comment type="caution">
    <text evidence="3">The sequence shown here is derived from an EMBL/GenBank/DDBJ whole genome shotgun (WGS) entry which is preliminary data.</text>
</comment>
<dbReference type="EMBL" id="JALJOU010000084">
    <property type="protein sequence ID" value="KAK9822686.1"/>
    <property type="molecule type" value="Genomic_DNA"/>
</dbReference>
<organism evidence="3 4">
    <name type="scientific">Elliptochloris bilobata</name>
    <dbReference type="NCBI Taxonomy" id="381761"/>
    <lineage>
        <taxon>Eukaryota</taxon>
        <taxon>Viridiplantae</taxon>
        <taxon>Chlorophyta</taxon>
        <taxon>core chlorophytes</taxon>
        <taxon>Trebouxiophyceae</taxon>
        <taxon>Trebouxiophyceae incertae sedis</taxon>
        <taxon>Elliptochloris clade</taxon>
        <taxon>Elliptochloris</taxon>
    </lineage>
</organism>
<sequence>MPWSDFKTTAKKGVPVTESRKAPSFSRKPRRTSLQDSIRKQEDLVLDVWSSETAFKVGGVVAVAFMAFIVVTALQSS</sequence>
<proteinExistence type="predicted"/>
<evidence type="ECO:0000256" key="1">
    <source>
        <dbReference type="SAM" id="MobiDB-lite"/>
    </source>
</evidence>
<reference evidence="3 4" key="1">
    <citation type="journal article" date="2024" name="Nat. Commun.">
        <title>Phylogenomics reveals the evolutionary origins of lichenization in chlorophyte algae.</title>
        <authorList>
            <person name="Puginier C."/>
            <person name="Libourel C."/>
            <person name="Otte J."/>
            <person name="Skaloud P."/>
            <person name="Haon M."/>
            <person name="Grisel S."/>
            <person name="Petersen M."/>
            <person name="Berrin J.G."/>
            <person name="Delaux P.M."/>
            <person name="Dal Grande F."/>
            <person name="Keller J."/>
        </authorList>
    </citation>
    <scope>NUCLEOTIDE SEQUENCE [LARGE SCALE GENOMIC DNA]</scope>
    <source>
        <strain evidence="3 4">SAG 245.80</strain>
    </source>
</reference>
<keyword evidence="2" id="KW-1133">Transmembrane helix</keyword>
<accession>A0AAW1QMF6</accession>
<dbReference type="Proteomes" id="UP001445335">
    <property type="component" value="Unassembled WGS sequence"/>
</dbReference>
<evidence type="ECO:0000313" key="4">
    <source>
        <dbReference type="Proteomes" id="UP001445335"/>
    </source>
</evidence>
<feature type="region of interest" description="Disordered" evidence="1">
    <location>
        <begin position="1"/>
        <end position="34"/>
    </location>
</feature>
<evidence type="ECO:0000313" key="3">
    <source>
        <dbReference type="EMBL" id="KAK9822686.1"/>
    </source>
</evidence>
<gene>
    <name evidence="3" type="ORF">WJX81_000624</name>
</gene>
<name>A0AAW1QMF6_9CHLO</name>